<evidence type="ECO:0008006" key="3">
    <source>
        <dbReference type="Google" id="ProtNLM"/>
    </source>
</evidence>
<proteinExistence type="predicted"/>
<evidence type="ECO:0000313" key="2">
    <source>
        <dbReference type="Proteomes" id="UP001589818"/>
    </source>
</evidence>
<gene>
    <name evidence="1" type="ORF">ACFFJ8_34445</name>
</gene>
<protein>
    <recommendedName>
        <fullName evidence="3">Copper amine oxidase-like N-terminal domain-containing protein</fullName>
    </recommendedName>
</protein>
<dbReference type="Proteomes" id="UP001589818">
    <property type="component" value="Unassembled WGS sequence"/>
</dbReference>
<keyword evidence="2" id="KW-1185">Reference proteome</keyword>
<sequence>MMLFWKRSWFIGGMAILLALSMVTLGYDEVGGGTAEASDGAVTYTQDFSNVTEGHGPVWDIDDTWQGNNAQIVGGALTNLDGLLHGLRYKKTTPATGTYTAQFDLVSAPADSSPWMTLYVGLRLGTYVKQANEADGLWLAFKDNKIGMRTNNWPETTYMTIDYDFYEARRVYIEDNVDQDIVKIYVEDNQGVKTFVAQVAIQGQSVSMYAADDLITPAITTQLSYQLAKTGYINWWVHLTTGVFLDNVSVITEAATDSVDFPNDTVIRDDIWEVNNAQVIDGALTNPNGGLYGLRFKKKTTAAGSYQVKFDLQAAPVDTSPWMTMYVGLRLSGYSSQANESTGLWLAFKDNKVGIRTNNWPLTGYVQIPYSFADMRTVELEDDLDQNIVKIYVNDDQGARAFVAQAVIDETSVKLYAADDLQTPAVTSEPGYVIGKSGFINWWVHNAPNIVLDNVSVTTAEYQRPPYEAADPLQYRDVYSDTWVAADDLSRTTPTYAAVGAPKDKKVGMFYFLWHDSSSGQIFDHNKAYLEGGVNAVWDMIPQGPLGFAHYWAEPYFGYYRSDDRWVIRKHANMLTEAGVDFVFFDNSNNLLYPHIYTAVLDEYKKMRNEGLDTPQIVFFFGDNADFGKNMMTQAWEEVYKDGYYNELWFKVDGKPLVLGNLNKVPKSLREQFTVRSSWAFNGWTGDGMGRWPWIAEYPQAPGKDPVTGEVEQLTIASGFHANASKGRSFAGGEQPTDGQNAFEFELPTTPLGLAYEEQWSRASEVDPEYVMLTGWNEWWAGRWENDANGQRIANTYTVVRDDPTYKHYYVDAFNPEFSRDLEPMKGGFNDNYYYQTVEKVRQFKGVRPIPAVFGQGKIHQQKAFQEWKAVGPEYRDTLGDTSHRDSMSFAGVYHYTNTSGRNDIEYAKVSSDNHNWYFYVRTKDAVTSRTGTNWMNLFIDADQNAATGWEGYDFIINRLESGGKASIETNDGGSWNWTKTGDAAYTVSGNEMYITIPKNMLNVDTAQGFDFKWADNSVADGDVMQFLDQGDAAPNGRFNYRYTTQTQNVTLSTELSALLNDGAVAMKVNGYEAYLDNKKVIVDKDNTNITPIGENGQLYIPVTFLEKTAKKVVNKKELKKWRGEDYVDVNTAALILGKQATVSGSGIVIFSAGGSVSTEVLEELFRKL</sequence>
<organism evidence="1 2">
    <name type="scientific">Paenibacillus mendelii</name>
    <dbReference type="NCBI Taxonomy" id="206163"/>
    <lineage>
        <taxon>Bacteria</taxon>
        <taxon>Bacillati</taxon>
        <taxon>Bacillota</taxon>
        <taxon>Bacilli</taxon>
        <taxon>Bacillales</taxon>
        <taxon>Paenibacillaceae</taxon>
        <taxon>Paenibacillus</taxon>
    </lineage>
</organism>
<accession>A0ABV6JKK4</accession>
<evidence type="ECO:0000313" key="1">
    <source>
        <dbReference type="EMBL" id="MFC0396441.1"/>
    </source>
</evidence>
<dbReference type="EMBL" id="JBHLVF010000059">
    <property type="protein sequence ID" value="MFC0396441.1"/>
    <property type="molecule type" value="Genomic_DNA"/>
</dbReference>
<reference evidence="1 2" key="1">
    <citation type="submission" date="2024-09" db="EMBL/GenBank/DDBJ databases">
        <authorList>
            <person name="Sun Q."/>
            <person name="Mori K."/>
        </authorList>
    </citation>
    <scope>NUCLEOTIDE SEQUENCE [LARGE SCALE GENOMIC DNA]</scope>
    <source>
        <strain evidence="1 2">CCM 4839</strain>
    </source>
</reference>
<name>A0ABV6JKK4_9BACL</name>
<dbReference type="Gene3D" id="3.20.20.80">
    <property type="entry name" value="Glycosidases"/>
    <property type="match status" value="1"/>
</dbReference>
<dbReference type="RefSeq" id="WP_204821967.1">
    <property type="nucleotide sequence ID" value="NZ_JANHOF010000017.1"/>
</dbReference>
<comment type="caution">
    <text evidence="1">The sequence shown here is derived from an EMBL/GenBank/DDBJ whole genome shotgun (WGS) entry which is preliminary data.</text>
</comment>